<dbReference type="EMBL" id="UGZE01000001">
    <property type="protein sequence ID" value="SUJ16787.1"/>
    <property type="molecule type" value="Genomic_DNA"/>
</dbReference>
<dbReference type="EMBL" id="BKAV01000021">
    <property type="protein sequence ID" value="GEQ00805.1"/>
    <property type="molecule type" value="Genomic_DNA"/>
</dbReference>
<evidence type="ECO:0000259" key="3">
    <source>
        <dbReference type="Pfam" id="PF05065"/>
    </source>
</evidence>
<evidence type="ECO:0000256" key="2">
    <source>
        <dbReference type="SAM" id="MobiDB-lite"/>
    </source>
</evidence>
<dbReference type="Proteomes" id="UP000254956">
    <property type="component" value="Unassembled WGS sequence"/>
</dbReference>
<feature type="compositionally biased region" description="Basic and acidic residues" evidence="2">
    <location>
        <begin position="46"/>
        <end position="130"/>
    </location>
</feature>
<reference evidence="4 7" key="2">
    <citation type="submission" date="2019-07" db="EMBL/GenBank/DDBJ databases">
        <title>Whole genome shotgun sequence of Staphylococcus arlettae NBRC 109765.</title>
        <authorList>
            <person name="Hosoyama A."/>
            <person name="Uohara A."/>
            <person name="Ohji S."/>
            <person name="Ichikawa N."/>
        </authorList>
    </citation>
    <scope>NUCLEOTIDE SEQUENCE [LARGE SCALE GENOMIC DNA]</scope>
    <source>
        <strain evidence="4 7">NBRC 109765</strain>
    </source>
</reference>
<feature type="domain" description="Phage capsid-like C-terminal" evidence="3">
    <location>
        <begin position="181"/>
        <end position="418"/>
    </location>
</feature>
<dbReference type="SUPFAM" id="SSF56563">
    <property type="entry name" value="Major capsid protein gp5"/>
    <property type="match status" value="1"/>
</dbReference>
<dbReference type="AlphaFoldDB" id="A0A380CAW3"/>
<evidence type="ECO:0000256" key="1">
    <source>
        <dbReference type="ARBA" id="ARBA00004328"/>
    </source>
</evidence>
<dbReference type="OrthoDB" id="85826at2"/>
<feature type="region of interest" description="Disordered" evidence="2">
    <location>
        <begin position="42"/>
        <end position="139"/>
    </location>
</feature>
<sequence>MATLQEQAKSINDLIDQAQKAVNNGDVETARKLQEEIQQAKNAYNEQKEIVDSVSAEEKISGDSEAPKDKTETEEKNEKPDAEPPTEDKKVDEQPEQDKEPKADEKEQPEEKPETPVEEKTPEELEEEKKKKLGGKRSMARQILENKENKYSEETQAFLNYVKTKGAQRDNVTSVEAQPIIPEDIKYQPEELPETFVDLKKFVNVQPVTTASGSHPILNPAQETMVSVEELAKNPELASPKFTDIDYKVKTYRGQIPVSQEALDDSEANLANIIARNNARQAVNTTNKYIADVMKTFAPVDTANLDDIKQIINVEIDPAYNLSLVVSQSFYQALDTLKDKNGQYLLKQDITSPTGTVLFGRPVFIIKDELFGVKGDKKAFIGDLNYAVFFADRKQASVKWVENEIYGQILAAYMRFDVKKGVEEAGRFITYTGTAGDLGTGSEPTA</sequence>
<dbReference type="NCBIfam" id="TIGR01554">
    <property type="entry name" value="major_cap_HK97"/>
    <property type="match status" value="1"/>
</dbReference>
<dbReference type="Proteomes" id="UP000321598">
    <property type="component" value="Unassembled WGS sequence"/>
</dbReference>
<dbReference type="InterPro" id="IPR054612">
    <property type="entry name" value="Phage_capsid-like_C"/>
</dbReference>
<keyword evidence="7" id="KW-1185">Reference proteome</keyword>
<proteinExistence type="predicted"/>
<evidence type="ECO:0000313" key="7">
    <source>
        <dbReference type="Proteomes" id="UP000321598"/>
    </source>
</evidence>
<evidence type="ECO:0000313" key="4">
    <source>
        <dbReference type="EMBL" id="GEQ00805.1"/>
    </source>
</evidence>
<evidence type="ECO:0000313" key="6">
    <source>
        <dbReference type="Proteomes" id="UP000254956"/>
    </source>
</evidence>
<evidence type="ECO:0000313" key="5">
    <source>
        <dbReference type="EMBL" id="SUJ16787.1"/>
    </source>
</evidence>
<accession>A0A380CAW3</accession>
<reference evidence="5 6" key="1">
    <citation type="submission" date="2018-06" db="EMBL/GenBank/DDBJ databases">
        <authorList>
            <consortium name="Pathogen Informatics"/>
            <person name="Doyle S."/>
        </authorList>
    </citation>
    <scope>NUCLEOTIDE SEQUENCE [LARGE SCALE GENOMIC DNA]</scope>
    <source>
        <strain evidence="5 6">NCTC12413</strain>
    </source>
</reference>
<dbReference type="Pfam" id="PF05065">
    <property type="entry name" value="Phage_capsid"/>
    <property type="match status" value="1"/>
</dbReference>
<dbReference type="RefSeq" id="WP_103387762.1">
    <property type="nucleotide sequence ID" value="NZ_BKAV01000021.1"/>
</dbReference>
<protein>
    <submittedName>
        <fullName evidence="5">Phage major capsid protein, HK97 family</fullName>
    </submittedName>
</protein>
<gene>
    <name evidence="5" type="ORF">NCTC12413_01083</name>
    <name evidence="4" type="ORF">SAR03_18420</name>
</gene>
<comment type="subcellular location">
    <subcellularLocation>
        <location evidence="1">Virion</location>
    </subcellularLocation>
</comment>
<dbReference type="Gene3D" id="3.30.2400.10">
    <property type="entry name" value="Major capsid protein gp5"/>
    <property type="match status" value="1"/>
</dbReference>
<organism evidence="5 6">
    <name type="scientific">Staphylococcus arlettae</name>
    <dbReference type="NCBI Taxonomy" id="29378"/>
    <lineage>
        <taxon>Bacteria</taxon>
        <taxon>Bacillati</taxon>
        <taxon>Bacillota</taxon>
        <taxon>Bacilli</taxon>
        <taxon>Bacillales</taxon>
        <taxon>Staphylococcaceae</taxon>
        <taxon>Staphylococcus</taxon>
    </lineage>
</organism>
<name>A0A380CAW3_9STAP</name>
<dbReference type="InterPro" id="IPR024455">
    <property type="entry name" value="Phage_capsid"/>
</dbReference>
<dbReference type="Gene3D" id="3.30.2320.10">
    <property type="entry name" value="hypothetical protein PF0899 domain"/>
    <property type="match status" value="1"/>
</dbReference>